<protein>
    <submittedName>
        <fullName evidence="1">Uncharacterized protein</fullName>
    </submittedName>
</protein>
<name>A0A7I7QAB6_9MYCO</name>
<dbReference type="Proteomes" id="UP000467130">
    <property type="component" value="Chromosome"/>
</dbReference>
<dbReference type="EMBL" id="AP022587">
    <property type="protein sequence ID" value="BBY23264.1"/>
    <property type="molecule type" value="Genomic_DNA"/>
</dbReference>
<gene>
    <name evidence="1" type="ORF">MSTO_34690</name>
</gene>
<evidence type="ECO:0000313" key="2">
    <source>
        <dbReference type="Proteomes" id="UP000467130"/>
    </source>
</evidence>
<sequence length="68" mass="8016">MDEPFPFRGEPLELLTTPDQRDLQLVFELADGLRQRRLRYMTGIRGASEMTLPGERYEVLKLAKQHER</sequence>
<dbReference type="AlphaFoldDB" id="A0A7I7QAB6"/>
<dbReference type="KEGG" id="msto:MSTO_34690"/>
<reference evidence="1 2" key="1">
    <citation type="journal article" date="2019" name="Emerg. Microbes Infect.">
        <title>Comprehensive subspecies identification of 175 nontuberculous mycobacteria species based on 7547 genomic profiles.</title>
        <authorList>
            <person name="Matsumoto Y."/>
            <person name="Kinjo T."/>
            <person name="Motooka D."/>
            <person name="Nabeya D."/>
            <person name="Jung N."/>
            <person name="Uechi K."/>
            <person name="Horii T."/>
            <person name="Iida T."/>
            <person name="Fujita J."/>
            <person name="Nakamura S."/>
        </authorList>
    </citation>
    <scope>NUCLEOTIDE SEQUENCE [LARGE SCALE GENOMIC DNA]</scope>
    <source>
        <strain evidence="1 2">JCM 17783</strain>
    </source>
</reference>
<proteinExistence type="predicted"/>
<organism evidence="1 2">
    <name type="scientific">Mycobacterium stomatepiae</name>
    <dbReference type="NCBI Taxonomy" id="470076"/>
    <lineage>
        <taxon>Bacteria</taxon>
        <taxon>Bacillati</taxon>
        <taxon>Actinomycetota</taxon>
        <taxon>Actinomycetes</taxon>
        <taxon>Mycobacteriales</taxon>
        <taxon>Mycobacteriaceae</taxon>
        <taxon>Mycobacterium</taxon>
        <taxon>Mycobacterium simiae complex</taxon>
    </lineage>
</organism>
<keyword evidence="2" id="KW-1185">Reference proteome</keyword>
<evidence type="ECO:0000313" key="1">
    <source>
        <dbReference type="EMBL" id="BBY23264.1"/>
    </source>
</evidence>
<accession>A0A7I7QAB6</accession>